<evidence type="ECO:0000256" key="7">
    <source>
        <dbReference type="ARBA" id="ARBA00023014"/>
    </source>
</evidence>
<comment type="subcellular location">
    <subcellularLocation>
        <location evidence="2">Nucleus</location>
    </subcellularLocation>
</comment>
<evidence type="ECO:0000313" key="14">
    <source>
        <dbReference type="Proteomes" id="UP001055439"/>
    </source>
</evidence>
<organism evidence="13 14">
    <name type="scientific">Musa troglodytarum</name>
    <name type="common">fe'i banana</name>
    <dbReference type="NCBI Taxonomy" id="320322"/>
    <lineage>
        <taxon>Eukaryota</taxon>
        <taxon>Viridiplantae</taxon>
        <taxon>Streptophyta</taxon>
        <taxon>Embryophyta</taxon>
        <taxon>Tracheophyta</taxon>
        <taxon>Spermatophyta</taxon>
        <taxon>Magnoliopsida</taxon>
        <taxon>Liliopsida</taxon>
        <taxon>Zingiberales</taxon>
        <taxon>Musaceae</taxon>
        <taxon>Musa</taxon>
    </lineage>
</organism>
<feature type="transmembrane region" description="Helical" evidence="11">
    <location>
        <begin position="48"/>
        <end position="68"/>
    </location>
</feature>
<keyword evidence="4" id="KW-0001">2Fe-2S</keyword>
<dbReference type="SMART" id="SM00743">
    <property type="entry name" value="Agenet"/>
    <property type="match status" value="2"/>
</dbReference>
<dbReference type="AlphaFoldDB" id="A0A9E7GUR9"/>
<evidence type="ECO:0000256" key="3">
    <source>
        <dbReference type="ARBA" id="ARBA00008983"/>
    </source>
</evidence>
<dbReference type="SUPFAM" id="SSF52833">
    <property type="entry name" value="Thioredoxin-like"/>
    <property type="match status" value="1"/>
</dbReference>
<dbReference type="SUPFAM" id="SSF158639">
    <property type="entry name" value="ENT-like"/>
    <property type="match status" value="1"/>
</dbReference>
<keyword evidence="6" id="KW-0408">Iron</keyword>
<feature type="domain" description="ENT" evidence="12">
    <location>
        <begin position="632"/>
        <end position="714"/>
    </location>
</feature>
<reference evidence="13" key="1">
    <citation type="submission" date="2022-05" db="EMBL/GenBank/DDBJ databases">
        <title>The Musa troglodytarum L. genome provides insights into the mechanism of non-climacteric behaviour and enrichment of carotenoids.</title>
        <authorList>
            <person name="Wang J."/>
        </authorList>
    </citation>
    <scope>NUCLEOTIDE SEQUENCE</scope>
    <source>
        <tissue evidence="13">Leaf</tissue>
    </source>
</reference>
<evidence type="ECO:0000256" key="1">
    <source>
        <dbReference type="ARBA" id="ARBA00002426"/>
    </source>
</evidence>
<dbReference type="InterPro" id="IPR004480">
    <property type="entry name" value="Monothiol_GRX-rel"/>
</dbReference>
<dbReference type="GO" id="GO:0005634">
    <property type="term" value="C:nucleus"/>
    <property type="evidence" value="ECO:0007669"/>
    <property type="project" value="UniProtKB-SubCell"/>
</dbReference>
<dbReference type="InterPro" id="IPR036249">
    <property type="entry name" value="Thioredoxin-like_sf"/>
</dbReference>
<dbReference type="InterPro" id="IPR033658">
    <property type="entry name" value="GRX_PICOT-like"/>
</dbReference>
<dbReference type="InterPro" id="IPR036142">
    <property type="entry name" value="ENT_dom-like_sf"/>
</dbReference>
<evidence type="ECO:0000313" key="13">
    <source>
        <dbReference type="EMBL" id="URE19468.1"/>
    </source>
</evidence>
<dbReference type="Gene3D" id="1.10.1240.40">
    <property type="entry name" value="ENT domain"/>
    <property type="match status" value="1"/>
</dbReference>
<dbReference type="OrthoDB" id="415696at2759"/>
<dbReference type="PANTHER" id="PTHR10293:SF16">
    <property type="entry name" value="GLUTAREDOXIN-RELATED PROTEIN 5, MITOCHONDRIAL"/>
    <property type="match status" value="1"/>
</dbReference>
<feature type="region of interest" description="Disordered" evidence="10">
    <location>
        <begin position="552"/>
        <end position="588"/>
    </location>
</feature>
<evidence type="ECO:0000256" key="6">
    <source>
        <dbReference type="ARBA" id="ARBA00023004"/>
    </source>
</evidence>
<dbReference type="EMBL" id="CP097509">
    <property type="protein sequence ID" value="URE19468.1"/>
    <property type="molecule type" value="Genomic_DNA"/>
</dbReference>
<dbReference type="Pfam" id="PF03735">
    <property type="entry name" value="ENT"/>
    <property type="match status" value="1"/>
</dbReference>
<keyword evidence="7" id="KW-0411">Iron-sulfur</keyword>
<dbReference type="GO" id="GO:0046872">
    <property type="term" value="F:metal ion binding"/>
    <property type="evidence" value="ECO:0007669"/>
    <property type="project" value="UniProtKB-KW"/>
</dbReference>
<feature type="compositionally biased region" description="Basic and acidic residues" evidence="10">
    <location>
        <begin position="553"/>
        <end position="565"/>
    </location>
</feature>
<comment type="function">
    <text evidence="1">May only reduce GSH-thiol disulfides, but not protein disulfides.</text>
</comment>
<dbReference type="InterPro" id="IPR014002">
    <property type="entry name" value="Agenet_dom_plant"/>
</dbReference>
<dbReference type="FunFam" id="3.40.30.10:FF:000005">
    <property type="entry name" value="Glutaredoxin 5"/>
    <property type="match status" value="1"/>
</dbReference>
<dbReference type="NCBIfam" id="TIGR00365">
    <property type="entry name" value="Grx4 family monothiol glutaredoxin"/>
    <property type="match status" value="1"/>
</dbReference>
<keyword evidence="9" id="KW-0676">Redox-active center</keyword>
<keyword evidence="11" id="KW-1133">Transmembrane helix</keyword>
<dbReference type="PROSITE" id="PS51354">
    <property type="entry name" value="GLUTAREDOXIN_2"/>
    <property type="match status" value="1"/>
</dbReference>
<dbReference type="GO" id="GO:0005759">
    <property type="term" value="C:mitochondrial matrix"/>
    <property type="evidence" value="ECO:0007669"/>
    <property type="project" value="TreeGrafter"/>
</dbReference>
<proteinExistence type="inferred from homology"/>
<evidence type="ECO:0000259" key="12">
    <source>
        <dbReference type="PROSITE" id="PS51138"/>
    </source>
</evidence>
<dbReference type="PROSITE" id="PS51138">
    <property type="entry name" value="ENT"/>
    <property type="match status" value="1"/>
</dbReference>
<protein>
    <submittedName>
        <fullName evidence="13">Agenet domain containing protein</fullName>
    </submittedName>
</protein>
<dbReference type="GO" id="GO:0051537">
    <property type="term" value="F:2 iron, 2 sulfur cluster binding"/>
    <property type="evidence" value="ECO:0007669"/>
    <property type="project" value="UniProtKB-KW"/>
</dbReference>
<comment type="similarity">
    <text evidence="3">Belongs to the glutaredoxin family. CGFS subfamily.</text>
</comment>
<dbReference type="Gene3D" id="3.40.30.10">
    <property type="entry name" value="Glutaredoxin"/>
    <property type="match status" value="1"/>
</dbReference>
<dbReference type="InterPro" id="IPR002109">
    <property type="entry name" value="Glutaredoxin"/>
</dbReference>
<dbReference type="Pfam" id="PF00462">
    <property type="entry name" value="Glutaredoxin"/>
    <property type="match status" value="1"/>
</dbReference>
<evidence type="ECO:0000256" key="2">
    <source>
        <dbReference type="ARBA" id="ARBA00004123"/>
    </source>
</evidence>
<name>A0A9E7GUR9_9LILI</name>
<dbReference type="Proteomes" id="UP001055439">
    <property type="component" value="Chromosome 7"/>
</dbReference>
<evidence type="ECO:0000256" key="10">
    <source>
        <dbReference type="SAM" id="MobiDB-lite"/>
    </source>
</evidence>
<evidence type="ECO:0000256" key="5">
    <source>
        <dbReference type="ARBA" id="ARBA00022723"/>
    </source>
</evidence>
<evidence type="ECO:0000256" key="11">
    <source>
        <dbReference type="SAM" id="Phobius"/>
    </source>
</evidence>
<keyword evidence="11" id="KW-0812">Transmembrane</keyword>
<evidence type="ECO:0000256" key="4">
    <source>
        <dbReference type="ARBA" id="ARBA00022714"/>
    </source>
</evidence>
<accession>A0A9E7GUR9</accession>
<feature type="compositionally biased region" description="Low complexity" evidence="10">
    <location>
        <begin position="578"/>
        <end position="588"/>
    </location>
</feature>
<dbReference type="SMART" id="SM01191">
    <property type="entry name" value="ENT"/>
    <property type="match status" value="1"/>
</dbReference>
<keyword evidence="11" id="KW-0472">Membrane</keyword>
<sequence length="714" mass="79817">MEIIVRTIICHLSSAEVRINCSIKEPTEAARFVEEAARRFHPSPAAPVRLLLLFSFFSSSSLFIFFFLSDTSQVVWIVNTVIVGVVDNLSLANGKVAFGSSYLKQMKYSTKANADSGVNADLPTSGFASSGTYPTRITSDPDTHEDFQPTNKNTGISILDIVQQDVKENPVMIYMKGLPDAPRCGFSALAVKVLQQYGVPIRARDILGDLKLKESVKAYTNWPTFPQVFIKGEFVGGSDIVLNMHQKGELKDMLADITHNGNQGREKSSKVHPLWSGVVGFGKRGAAMRFKKGNKVEVWSRREVPSGSWRSAEIISGNGHYYTVRYDGYPMDGSVAVDRVPRKAIRPCPPPAGTLKDSISGDVVEVFNNNSWKLAEVLVVVDKKYCSVRLLGSSREIRAHKSLIRRRLSWQDNKWVMIHKDSGIQNGAMLSSLSRGGKSSYYMPQSCVEIDNSAGKSLFPIENYDFPEKARRFLSRETNKRPFVIFIPAEKCNDVRRKTRATEKKGMDKRISTEHPIHCLEKVDAVASKGRVMDEKCMHTCLNNRTTVSSKIELGRGRQSSDKQKCLVRSAEPNDAESTSSSVGSCSVGSSPCRLPWHHETYPSKELYNHYDHAETSCGAERELSLSRKDELQAEIHQLELNAYRSSLIALHASGPVSWEREALMTNLRLMLNISNDEHLMELRNLMHSEMTTTTSYSIFSNVFDRAVKAYEGT</sequence>
<dbReference type="CDD" id="cd03028">
    <property type="entry name" value="GRX_PICOT_like"/>
    <property type="match status" value="1"/>
</dbReference>
<feature type="region of interest" description="Disordered" evidence="10">
    <location>
        <begin position="131"/>
        <end position="151"/>
    </location>
</feature>
<dbReference type="PANTHER" id="PTHR10293">
    <property type="entry name" value="GLUTAREDOXIN FAMILY MEMBER"/>
    <property type="match status" value="1"/>
</dbReference>
<keyword evidence="8" id="KW-0539">Nucleus</keyword>
<evidence type="ECO:0000256" key="8">
    <source>
        <dbReference type="ARBA" id="ARBA00023242"/>
    </source>
</evidence>
<dbReference type="InterPro" id="IPR005491">
    <property type="entry name" value="ENT_dom"/>
</dbReference>
<keyword evidence="5" id="KW-0479">Metal-binding</keyword>
<evidence type="ECO:0000256" key="9">
    <source>
        <dbReference type="ARBA" id="ARBA00023284"/>
    </source>
</evidence>
<keyword evidence="14" id="KW-1185">Reference proteome</keyword>
<gene>
    <name evidence="13" type="ORF">MUK42_10398</name>
</gene>
<dbReference type="Pfam" id="PF05641">
    <property type="entry name" value="Agenet"/>
    <property type="match status" value="1"/>
</dbReference>
<dbReference type="InterPro" id="IPR008395">
    <property type="entry name" value="Agenet-like_dom"/>
</dbReference>